<evidence type="ECO:0000256" key="6">
    <source>
        <dbReference type="ARBA" id="ARBA00035401"/>
    </source>
</evidence>
<dbReference type="PROSITE" id="PS00963">
    <property type="entry name" value="RIBOSOMAL_S2_2"/>
    <property type="match status" value="1"/>
</dbReference>
<reference evidence="10" key="1">
    <citation type="submission" date="2025-08" db="UniProtKB">
        <authorList>
            <consortium name="Ensembl"/>
        </authorList>
    </citation>
    <scope>IDENTIFICATION</scope>
</reference>
<evidence type="ECO:0000256" key="1">
    <source>
        <dbReference type="ARBA" id="ARBA00004496"/>
    </source>
</evidence>
<evidence type="ECO:0000313" key="10">
    <source>
        <dbReference type="Ensembl" id="ENSLCNP00005015614.1"/>
    </source>
</evidence>
<dbReference type="InterPro" id="IPR018130">
    <property type="entry name" value="Ribosomal_uS2_CS"/>
</dbReference>
<dbReference type="Proteomes" id="UP000472241">
    <property type="component" value="Unplaced"/>
</dbReference>
<dbReference type="PANTHER" id="PTHR11489">
    <property type="entry name" value="40S RIBOSOMAL PROTEIN SA"/>
    <property type="match status" value="1"/>
</dbReference>
<dbReference type="InterPro" id="IPR023591">
    <property type="entry name" value="Ribosomal_uS2_flav_dom_sf"/>
</dbReference>
<dbReference type="GO" id="GO:0005737">
    <property type="term" value="C:cytoplasm"/>
    <property type="evidence" value="ECO:0007669"/>
    <property type="project" value="UniProtKB-SubCell"/>
</dbReference>
<dbReference type="GO" id="GO:0006412">
    <property type="term" value="P:translation"/>
    <property type="evidence" value="ECO:0007669"/>
    <property type="project" value="InterPro"/>
</dbReference>
<dbReference type="InterPro" id="IPR001865">
    <property type="entry name" value="Ribosomal_uS2"/>
</dbReference>
<feature type="domain" description="Small ribosomal subunit protein uS2 C-terminal" evidence="9">
    <location>
        <begin position="244"/>
        <end position="304"/>
    </location>
</feature>
<evidence type="ECO:0000256" key="4">
    <source>
        <dbReference type="ARBA" id="ARBA00022980"/>
    </source>
</evidence>
<dbReference type="AlphaFoldDB" id="A0A667GPW4"/>
<evidence type="ECO:0000259" key="9">
    <source>
        <dbReference type="Pfam" id="PF16122"/>
    </source>
</evidence>
<evidence type="ECO:0000256" key="2">
    <source>
        <dbReference type="ARBA" id="ARBA00006242"/>
    </source>
</evidence>
<gene>
    <name evidence="10" type="primary">RPSA</name>
</gene>
<organism evidence="10 11">
    <name type="scientific">Lynx canadensis</name>
    <name type="common">Canada lynx</name>
    <name type="synonym">Felis canadensis</name>
    <dbReference type="NCBI Taxonomy" id="61383"/>
    <lineage>
        <taxon>Eukaryota</taxon>
        <taxon>Metazoa</taxon>
        <taxon>Chordata</taxon>
        <taxon>Craniata</taxon>
        <taxon>Vertebrata</taxon>
        <taxon>Euteleostomi</taxon>
        <taxon>Mammalia</taxon>
        <taxon>Eutheria</taxon>
        <taxon>Laurasiatheria</taxon>
        <taxon>Carnivora</taxon>
        <taxon>Feliformia</taxon>
        <taxon>Felidae</taxon>
        <taxon>Felinae</taxon>
        <taxon>Lynx</taxon>
    </lineage>
</organism>
<dbReference type="CDD" id="cd01425">
    <property type="entry name" value="RPS2"/>
    <property type="match status" value="1"/>
</dbReference>
<dbReference type="SUPFAM" id="SSF52313">
    <property type="entry name" value="Ribosomal protein S2"/>
    <property type="match status" value="1"/>
</dbReference>
<evidence type="ECO:0000256" key="8">
    <source>
        <dbReference type="RuleBase" id="RU003631"/>
    </source>
</evidence>
<dbReference type="NCBIfam" id="TIGR01012">
    <property type="entry name" value="uS2_euk_arch"/>
    <property type="match status" value="1"/>
</dbReference>
<accession>A0A667GPW4</accession>
<keyword evidence="5 8" id="KW-0687">Ribonucleoprotein</keyword>
<dbReference type="Gene3D" id="3.40.50.10490">
    <property type="entry name" value="Glucose-6-phosphate isomerase like protein, domain 1"/>
    <property type="match status" value="1"/>
</dbReference>
<dbReference type="HAMAP" id="MF_03015">
    <property type="entry name" value="Ribosomal_S2_euk"/>
    <property type="match status" value="1"/>
</dbReference>
<keyword evidence="4 8" id="KW-0689">Ribosomal protein</keyword>
<name>A0A667GPW4_LYNCA</name>
<dbReference type="PRINTS" id="PR00395">
    <property type="entry name" value="RIBOSOMALS2"/>
</dbReference>
<keyword evidence="11" id="KW-1185">Reference proteome</keyword>
<dbReference type="Pfam" id="PF00318">
    <property type="entry name" value="Ribosomal_S2"/>
    <property type="match status" value="2"/>
</dbReference>
<dbReference type="Ensembl" id="ENSLCNT00005017461.1">
    <property type="protein sequence ID" value="ENSLCNP00005015614.1"/>
    <property type="gene ID" value="ENSLCNG00005010246.1"/>
</dbReference>
<comment type="subcellular location">
    <subcellularLocation>
        <location evidence="1">Cytoplasm</location>
    </subcellularLocation>
</comment>
<proteinExistence type="inferred from homology"/>
<dbReference type="InterPro" id="IPR005707">
    <property type="entry name" value="Ribosomal_uS2_euk/arc"/>
</dbReference>
<dbReference type="GO" id="GO:0015935">
    <property type="term" value="C:small ribosomal subunit"/>
    <property type="evidence" value="ECO:0007669"/>
    <property type="project" value="InterPro"/>
</dbReference>
<dbReference type="GO" id="GO:0003735">
    <property type="term" value="F:structural constituent of ribosome"/>
    <property type="evidence" value="ECO:0007669"/>
    <property type="project" value="InterPro"/>
</dbReference>
<dbReference type="FunFam" id="3.40.50.10490:FF:000012">
    <property type="entry name" value="40S ribosomal protein SA"/>
    <property type="match status" value="1"/>
</dbReference>
<sequence>MSGALDVLQMKEEDVLKFLAAGTHLGGTNLDFQMEQYIYKRKSDGIYIINLKRTWEKLLLAARAIVAIENPADVSVISSRNTGQRAVLKFAAATGATPIAGRFTPGTFTNQIQAAFREPRLLVVTDPRADHQPLTEASYVNLPTIALCNTDSPLRYVDIAIPCNNKGAHSVGLMWWMLAREVLRMRGTISREHPWEVMPDLYFYRDPEEVGLLPKGSWARQSVRALGLCSRSNIYGPRALCLHQIEKEEQAAAEKAVTKEEFQGEWTAPAPEFTAAQPEVADWSEGVQVPSVPIQQFPTGTGPDASGGRLASWGVFSLA</sequence>
<protein>
    <recommendedName>
        <fullName evidence="6">40S ribosomal protein SA</fullName>
    </recommendedName>
</protein>
<comment type="similarity">
    <text evidence="2 8">Belongs to the universal ribosomal protein uS2 family.</text>
</comment>
<evidence type="ECO:0000313" key="11">
    <source>
        <dbReference type="Proteomes" id="UP000472241"/>
    </source>
</evidence>
<reference evidence="10" key="2">
    <citation type="submission" date="2025-09" db="UniProtKB">
        <authorList>
            <consortium name="Ensembl"/>
        </authorList>
    </citation>
    <scope>IDENTIFICATION</scope>
</reference>
<dbReference type="InterPro" id="IPR032281">
    <property type="entry name" value="Ribosomal_uS2_C"/>
</dbReference>
<dbReference type="InterPro" id="IPR027498">
    <property type="entry name" value="Ribosomal_uS2_euk"/>
</dbReference>
<evidence type="ECO:0000256" key="3">
    <source>
        <dbReference type="ARBA" id="ARBA00022490"/>
    </source>
</evidence>
<keyword evidence="3" id="KW-0963">Cytoplasm</keyword>
<comment type="subunit">
    <text evidence="7">Monomer (37LRP) and homodimer (67LR). Component of the small ribosomal subunit. Mature ribosomes consist of a small (40S) and a large (60S) subunit. The 40S subunit contains about 33 different proteins and 1 molecule of RNA (18S). The 60S subunit contains about 49 different proteins and 3 molecules of RNA (28S, 5.8S and 5S). Interacts with RPS21. Interacts with several laminins including at least LAMB1. Interacts with MDK. The mature dimeric form interacts with PPP1R16B (via its fourth ankyrin repeat). Interacts with PPP1CA only in the presence of PPP1R16B.</text>
</comment>
<dbReference type="PROSITE" id="PS00962">
    <property type="entry name" value="RIBOSOMAL_S2_1"/>
    <property type="match status" value="1"/>
</dbReference>
<dbReference type="Pfam" id="PF16122">
    <property type="entry name" value="40S_SA_C"/>
    <property type="match status" value="1"/>
</dbReference>
<evidence type="ECO:0000256" key="5">
    <source>
        <dbReference type="ARBA" id="ARBA00023274"/>
    </source>
</evidence>
<evidence type="ECO:0000256" key="7">
    <source>
        <dbReference type="ARBA" id="ARBA00062415"/>
    </source>
</evidence>